<protein>
    <submittedName>
        <fullName evidence="1">Linear gramicidin synthase subunit C</fullName>
    </submittedName>
</protein>
<reference evidence="1" key="1">
    <citation type="submission" date="2020-07" db="EMBL/GenBank/DDBJ databases">
        <title>Clarias magur genome sequencing, assembly and annotation.</title>
        <authorList>
            <person name="Kushwaha B."/>
            <person name="Kumar R."/>
            <person name="Das P."/>
            <person name="Joshi C.G."/>
            <person name="Kumar D."/>
            <person name="Nagpure N.S."/>
            <person name="Pandey M."/>
            <person name="Agarwal S."/>
            <person name="Srivastava S."/>
            <person name="Singh M."/>
            <person name="Sahoo L."/>
            <person name="Jayasankar P."/>
            <person name="Meher P.K."/>
            <person name="Koringa P.G."/>
            <person name="Iquebal M.A."/>
            <person name="Das S.P."/>
            <person name="Bit A."/>
            <person name="Patnaik S."/>
            <person name="Patel N."/>
            <person name="Shah T.M."/>
            <person name="Hinsu A."/>
            <person name="Jena J.K."/>
        </authorList>
    </citation>
    <scope>NUCLEOTIDE SEQUENCE</scope>
    <source>
        <strain evidence="1">CIFAMagur01</strain>
        <tissue evidence="1">Testis</tissue>
    </source>
</reference>
<gene>
    <name evidence="1" type="primary">lgrC</name>
    <name evidence="1" type="ORF">DAT39_007352</name>
</gene>
<comment type="caution">
    <text evidence="1">The sequence shown here is derived from an EMBL/GenBank/DDBJ whole genome shotgun (WGS) entry which is preliminary data.</text>
</comment>
<name>A0A8J4U2S9_CLAMG</name>
<sequence length="77" mass="8446">MQECSGERRVAEVFLQADVAGYKASTADVWGSSRGSDAGVSLGLSLRHHWIKDQDKPVSHVPTRLFPNTEPCCTDDE</sequence>
<dbReference type="EMBL" id="QNUK01000083">
    <property type="protein sequence ID" value="KAF5902884.1"/>
    <property type="molecule type" value="Genomic_DNA"/>
</dbReference>
<organism evidence="1 2">
    <name type="scientific">Clarias magur</name>
    <name type="common">Asian catfish</name>
    <name type="synonym">Macropteronotus magur</name>
    <dbReference type="NCBI Taxonomy" id="1594786"/>
    <lineage>
        <taxon>Eukaryota</taxon>
        <taxon>Metazoa</taxon>
        <taxon>Chordata</taxon>
        <taxon>Craniata</taxon>
        <taxon>Vertebrata</taxon>
        <taxon>Euteleostomi</taxon>
        <taxon>Actinopterygii</taxon>
        <taxon>Neopterygii</taxon>
        <taxon>Teleostei</taxon>
        <taxon>Ostariophysi</taxon>
        <taxon>Siluriformes</taxon>
        <taxon>Clariidae</taxon>
        <taxon>Clarias</taxon>
    </lineage>
</organism>
<keyword evidence="2" id="KW-1185">Reference proteome</keyword>
<dbReference type="AlphaFoldDB" id="A0A8J4U2S9"/>
<evidence type="ECO:0000313" key="1">
    <source>
        <dbReference type="EMBL" id="KAF5902884.1"/>
    </source>
</evidence>
<accession>A0A8J4U2S9</accession>
<evidence type="ECO:0000313" key="2">
    <source>
        <dbReference type="Proteomes" id="UP000727407"/>
    </source>
</evidence>
<dbReference type="Proteomes" id="UP000727407">
    <property type="component" value="Unassembled WGS sequence"/>
</dbReference>
<proteinExistence type="predicted"/>